<sequence length="63" mass="7051">MAEVAVARDRGALAQYLRNDVAPLRRGRFRTQKIRQHPTLAVESGVPGHDGFVMRTPRPAPCR</sequence>
<dbReference type="STRING" id="457427.SSOG_05624"/>
<dbReference type="HOGENOM" id="CLU_2884003_0_0_11"/>
<feature type="region of interest" description="Disordered" evidence="1">
    <location>
        <begin position="42"/>
        <end position="63"/>
    </location>
</feature>
<evidence type="ECO:0000256" key="1">
    <source>
        <dbReference type="SAM" id="MobiDB-lite"/>
    </source>
</evidence>
<name>D9WNQ3_9ACTN</name>
<dbReference type="Proteomes" id="UP000003963">
    <property type="component" value="Unassembled WGS sequence"/>
</dbReference>
<reference evidence="2 3" key="1">
    <citation type="submission" date="2009-02" db="EMBL/GenBank/DDBJ databases">
        <title>Annotation of Streptomyces hygroscopicus strain ATCC 53653.</title>
        <authorList>
            <consortium name="The Broad Institute Genome Sequencing Platform"/>
            <consortium name="Broad Institute Microbial Sequencing Center"/>
            <person name="Fischbach M."/>
            <person name="Godfrey P."/>
            <person name="Ward D."/>
            <person name="Young S."/>
            <person name="Zeng Q."/>
            <person name="Koehrsen M."/>
            <person name="Alvarado L."/>
            <person name="Berlin A.M."/>
            <person name="Bochicchio J."/>
            <person name="Borenstein D."/>
            <person name="Chapman S.B."/>
            <person name="Chen Z."/>
            <person name="Engels R."/>
            <person name="Freedman E."/>
            <person name="Gellesch M."/>
            <person name="Goldberg J."/>
            <person name="Griggs A."/>
            <person name="Gujja S."/>
            <person name="Heilman E.R."/>
            <person name="Heiman D.I."/>
            <person name="Hepburn T.A."/>
            <person name="Howarth C."/>
            <person name="Jen D."/>
            <person name="Larson L."/>
            <person name="Lewis B."/>
            <person name="Mehta T."/>
            <person name="Park D."/>
            <person name="Pearson M."/>
            <person name="Richards J."/>
            <person name="Roberts A."/>
            <person name="Saif S."/>
            <person name="Shea T.D."/>
            <person name="Shenoy N."/>
            <person name="Sisk P."/>
            <person name="Stolte C."/>
            <person name="Sykes S.N."/>
            <person name="Thomson T."/>
            <person name="Walk T."/>
            <person name="White J."/>
            <person name="Yandava C."/>
            <person name="Straight P."/>
            <person name="Clardy J."/>
            <person name="Hung D."/>
            <person name="Kolter R."/>
            <person name="Mekalanos J."/>
            <person name="Walker S."/>
            <person name="Walsh C.T."/>
            <person name="Wieland-Brown L.C."/>
            <person name="Haas B."/>
            <person name="Nusbaum C."/>
            <person name="Birren B."/>
        </authorList>
    </citation>
    <scope>NUCLEOTIDE SEQUENCE [LARGE SCALE GENOMIC DNA]</scope>
    <source>
        <strain evidence="2 3">ATCC 53653</strain>
    </source>
</reference>
<organism evidence="2 3">
    <name type="scientific">Streptomyces himastatinicus ATCC 53653</name>
    <dbReference type="NCBI Taxonomy" id="457427"/>
    <lineage>
        <taxon>Bacteria</taxon>
        <taxon>Bacillati</taxon>
        <taxon>Actinomycetota</taxon>
        <taxon>Actinomycetes</taxon>
        <taxon>Kitasatosporales</taxon>
        <taxon>Streptomycetaceae</taxon>
        <taxon>Streptomyces</taxon>
        <taxon>Streptomyces violaceusniger group</taxon>
    </lineage>
</organism>
<accession>D9WNQ3</accession>
<dbReference type="OrthoDB" id="3213425at2"/>
<proteinExistence type="predicted"/>
<dbReference type="AlphaFoldDB" id="D9WNQ3"/>
<protein>
    <submittedName>
        <fullName evidence="2">Uncharacterized protein</fullName>
    </submittedName>
</protein>
<dbReference type="EMBL" id="GG657754">
    <property type="protein sequence ID" value="EFL25910.1"/>
    <property type="molecule type" value="Genomic_DNA"/>
</dbReference>
<keyword evidence="3" id="KW-1185">Reference proteome</keyword>
<gene>
    <name evidence="2" type="ORF">SSOG_05624</name>
</gene>
<evidence type="ECO:0000313" key="3">
    <source>
        <dbReference type="Proteomes" id="UP000003963"/>
    </source>
</evidence>
<evidence type="ECO:0000313" key="2">
    <source>
        <dbReference type="EMBL" id="EFL25910.1"/>
    </source>
</evidence>